<organism evidence="1 2">
    <name type="scientific">Salix koriyanagi</name>
    <dbReference type="NCBI Taxonomy" id="2511006"/>
    <lineage>
        <taxon>Eukaryota</taxon>
        <taxon>Viridiplantae</taxon>
        <taxon>Streptophyta</taxon>
        <taxon>Embryophyta</taxon>
        <taxon>Tracheophyta</taxon>
        <taxon>Spermatophyta</taxon>
        <taxon>Magnoliopsida</taxon>
        <taxon>eudicotyledons</taxon>
        <taxon>Gunneridae</taxon>
        <taxon>Pentapetalae</taxon>
        <taxon>rosids</taxon>
        <taxon>fabids</taxon>
        <taxon>Malpighiales</taxon>
        <taxon>Salicaceae</taxon>
        <taxon>Saliceae</taxon>
        <taxon>Salix</taxon>
    </lineage>
</organism>
<sequence length="39" mass="4550">MWIPASDVLMEFWVDINTSLIIINPYSNFALQEEDHSIP</sequence>
<reference evidence="1" key="2">
    <citation type="journal article" date="2023" name="Int. J. Mol. Sci.">
        <title>De Novo Assembly and Annotation of 11 Diverse Shrub Willow (Salix) Genomes Reveals Novel Gene Organization in Sex-Linked Regions.</title>
        <authorList>
            <person name="Hyden B."/>
            <person name="Feng K."/>
            <person name="Yates T.B."/>
            <person name="Jawdy S."/>
            <person name="Cereghino C."/>
            <person name="Smart L.B."/>
            <person name="Muchero W."/>
        </authorList>
    </citation>
    <scope>NUCLEOTIDE SEQUENCE</scope>
    <source>
        <tissue evidence="1">Shoot tip</tissue>
    </source>
</reference>
<comment type="caution">
    <text evidence="1">The sequence shown here is derived from an EMBL/GenBank/DDBJ whole genome shotgun (WGS) entry which is preliminary data.</text>
</comment>
<keyword evidence="2" id="KW-1185">Reference proteome</keyword>
<dbReference type="AlphaFoldDB" id="A0A9Q0PFQ6"/>
<dbReference type="Proteomes" id="UP001151752">
    <property type="component" value="Chromosome 15W"/>
</dbReference>
<reference evidence="1" key="1">
    <citation type="submission" date="2022-11" db="EMBL/GenBank/DDBJ databases">
        <authorList>
            <person name="Hyden B.L."/>
            <person name="Feng K."/>
            <person name="Yates T."/>
            <person name="Jawdy S."/>
            <person name="Smart L.B."/>
            <person name="Muchero W."/>
        </authorList>
    </citation>
    <scope>NUCLEOTIDE SEQUENCE</scope>
    <source>
        <tissue evidence="1">Shoot tip</tissue>
    </source>
</reference>
<evidence type="ECO:0000313" key="1">
    <source>
        <dbReference type="EMBL" id="KAJ6687403.1"/>
    </source>
</evidence>
<accession>A0A9Q0PFQ6</accession>
<evidence type="ECO:0000313" key="2">
    <source>
        <dbReference type="Proteomes" id="UP001151752"/>
    </source>
</evidence>
<proteinExistence type="predicted"/>
<gene>
    <name evidence="1" type="ORF">OIU74_016145</name>
</gene>
<name>A0A9Q0PFQ6_9ROSI</name>
<dbReference type="EMBL" id="JAPFFM010000019">
    <property type="protein sequence ID" value="KAJ6687403.1"/>
    <property type="molecule type" value="Genomic_DNA"/>
</dbReference>
<protein>
    <submittedName>
        <fullName evidence="1">Uncharacterized protein</fullName>
    </submittedName>
</protein>